<comment type="subcellular location">
    <subcellularLocation>
        <location evidence="1">Cell membrane</location>
        <topology evidence="1">Multi-pass membrane protein</topology>
    </subcellularLocation>
</comment>
<evidence type="ECO:0000259" key="7">
    <source>
        <dbReference type="Pfam" id="PF13396"/>
    </source>
</evidence>
<feature type="transmembrane region" description="Helical" evidence="6">
    <location>
        <begin position="7"/>
        <end position="28"/>
    </location>
</feature>
<evidence type="ECO:0000256" key="5">
    <source>
        <dbReference type="ARBA" id="ARBA00023136"/>
    </source>
</evidence>
<dbReference type="Pfam" id="PF13396">
    <property type="entry name" value="PLDc_N"/>
    <property type="match status" value="1"/>
</dbReference>
<evidence type="ECO:0000256" key="6">
    <source>
        <dbReference type="SAM" id="Phobius"/>
    </source>
</evidence>
<organism evidence="8 9">
    <name type="scientific">Candidatus Uhrbacteria bacterium RIFCSPHIGHO2_02_FULL_53_13</name>
    <dbReference type="NCBI Taxonomy" id="1802389"/>
    <lineage>
        <taxon>Bacteria</taxon>
        <taxon>Candidatus Uhriibacteriota</taxon>
    </lineage>
</organism>
<evidence type="ECO:0000313" key="9">
    <source>
        <dbReference type="Proteomes" id="UP000177097"/>
    </source>
</evidence>
<protein>
    <recommendedName>
        <fullName evidence="7">Cardiolipin synthase N-terminal domain-containing protein</fullName>
    </recommendedName>
</protein>
<dbReference type="Proteomes" id="UP000177097">
    <property type="component" value="Unassembled WGS sequence"/>
</dbReference>
<feature type="domain" description="Cardiolipin synthase N-terminal" evidence="7">
    <location>
        <begin position="22"/>
        <end position="58"/>
    </location>
</feature>
<evidence type="ECO:0000313" key="8">
    <source>
        <dbReference type="EMBL" id="OGL70750.1"/>
    </source>
</evidence>
<comment type="caution">
    <text evidence="8">The sequence shown here is derived from an EMBL/GenBank/DDBJ whole genome shotgun (WGS) entry which is preliminary data.</text>
</comment>
<gene>
    <name evidence="8" type="ORF">A3C17_00830</name>
</gene>
<evidence type="ECO:0000256" key="1">
    <source>
        <dbReference type="ARBA" id="ARBA00004651"/>
    </source>
</evidence>
<dbReference type="EMBL" id="MGDX01000025">
    <property type="protein sequence ID" value="OGL70750.1"/>
    <property type="molecule type" value="Genomic_DNA"/>
</dbReference>
<dbReference type="AlphaFoldDB" id="A0A1F7TXJ6"/>
<evidence type="ECO:0000256" key="4">
    <source>
        <dbReference type="ARBA" id="ARBA00022989"/>
    </source>
</evidence>
<keyword evidence="3 6" id="KW-0812">Transmembrane</keyword>
<proteinExistence type="predicted"/>
<sequence length="68" mass="7964">MFEVVSGFLAFALIPILLLIAFQIWMIYDVVKYQQKDRALWIIIVVLANTIGALIYFFTERRRRVKGA</sequence>
<evidence type="ECO:0000256" key="3">
    <source>
        <dbReference type="ARBA" id="ARBA00022692"/>
    </source>
</evidence>
<accession>A0A1F7TXJ6</accession>
<keyword evidence="2" id="KW-1003">Cell membrane</keyword>
<dbReference type="InterPro" id="IPR027379">
    <property type="entry name" value="CLS_N"/>
</dbReference>
<name>A0A1F7TXJ6_9BACT</name>
<keyword evidence="4 6" id="KW-1133">Transmembrane helix</keyword>
<evidence type="ECO:0000256" key="2">
    <source>
        <dbReference type="ARBA" id="ARBA00022475"/>
    </source>
</evidence>
<reference evidence="8 9" key="1">
    <citation type="journal article" date="2016" name="Nat. Commun.">
        <title>Thousands of microbial genomes shed light on interconnected biogeochemical processes in an aquifer system.</title>
        <authorList>
            <person name="Anantharaman K."/>
            <person name="Brown C.T."/>
            <person name="Hug L.A."/>
            <person name="Sharon I."/>
            <person name="Castelle C.J."/>
            <person name="Probst A.J."/>
            <person name="Thomas B.C."/>
            <person name="Singh A."/>
            <person name="Wilkins M.J."/>
            <person name="Karaoz U."/>
            <person name="Brodie E.L."/>
            <person name="Williams K.H."/>
            <person name="Hubbard S.S."/>
            <person name="Banfield J.F."/>
        </authorList>
    </citation>
    <scope>NUCLEOTIDE SEQUENCE [LARGE SCALE GENOMIC DNA]</scope>
</reference>
<dbReference type="GO" id="GO:0005886">
    <property type="term" value="C:plasma membrane"/>
    <property type="evidence" value="ECO:0007669"/>
    <property type="project" value="UniProtKB-SubCell"/>
</dbReference>
<keyword evidence="5 6" id="KW-0472">Membrane</keyword>
<feature type="transmembrane region" description="Helical" evidence="6">
    <location>
        <begin position="40"/>
        <end position="59"/>
    </location>
</feature>